<sequence length="329" mass="37794">MYINITDKVTADNKGSSGGLVHYLEKENRTCNQQTPECWFNQERRDFEPYEVRRKIDSNKAQLRNDEAKFFLINISPSQKEIKHLIEQYGELGAKEKLKQYAEKVMTEYAKNFKKLGVTSNKDLVWFAKLENNRYYTYKDAEVKSGDKKRGELKAGQQMHIQVIVSRKDATNKIRLSPMNSSRGRNVAHSKKMGQFDRVAFKQSGEKLFDQLFDFKRNLNETMAYASIKKNGNLAQREQLRILEKGLEINYQSKSMANELVKGVASGVFKTATVMLESVGQTLSSFLKVMMEPVYDIGVGMNPMAGAGKRRKKRKGKQNEQELEQGLSR</sequence>
<feature type="region of interest" description="Disordered" evidence="1">
    <location>
        <begin position="305"/>
        <end position="329"/>
    </location>
</feature>
<evidence type="ECO:0000313" key="3">
    <source>
        <dbReference type="Proteomes" id="UP001214530"/>
    </source>
</evidence>
<dbReference type="EMBL" id="CP119313">
    <property type="protein sequence ID" value="WEK21073.1"/>
    <property type="molecule type" value="Genomic_DNA"/>
</dbReference>
<proteinExistence type="predicted"/>
<gene>
    <name evidence="2" type="ORF">P0Y49_07960</name>
</gene>
<dbReference type="InterPro" id="IPR043766">
    <property type="entry name" value="BfmA-like"/>
</dbReference>
<dbReference type="Pfam" id="PF18976">
    <property type="entry name" value="DUF5712"/>
    <property type="match status" value="1"/>
</dbReference>
<reference evidence="2" key="1">
    <citation type="submission" date="2023-03" db="EMBL/GenBank/DDBJ databases">
        <title>Andean soil-derived lignocellulolytic bacterial consortium as a source of novel taxa and putative plastic-active enzymes.</title>
        <authorList>
            <person name="Diaz-Garcia L."/>
            <person name="Chuvochina M."/>
            <person name="Feuerriegel G."/>
            <person name="Bunk B."/>
            <person name="Sproer C."/>
            <person name="Streit W.R."/>
            <person name="Rodriguez L.M."/>
            <person name="Overmann J."/>
            <person name="Jimenez D.J."/>
        </authorList>
    </citation>
    <scope>NUCLEOTIDE SEQUENCE</scope>
    <source>
        <strain evidence="2">MAG 3858</strain>
    </source>
</reference>
<evidence type="ECO:0000256" key="1">
    <source>
        <dbReference type="SAM" id="MobiDB-lite"/>
    </source>
</evidence>
<dbReference type="Proteomes" id="UP001214530">
    <property type="component" value="Chromosome"/>
</dbReference>
<evidence type="ECO:0000313" key="2">
    <source>
        <dbReference type="EMBL" id="WEK21073.1"/>
    </source>
</evidence>
<name>A0AAJ5WBP6_9SPHI</name>
<organism evidence="2 3">
    <name type="scientific">Candidatus Pedobacter colombiensis</name>
    <dbReference type="NCBI Taxonomy" id="3121371"/>
    <lineage>
        <taxon>Bacteria</taxon>
        <taxon>Pseudomonadati</taxon>
        <taxon>Bacteroidota</taxon>
        <taxon>Sphingobacteriia</taxon>
        <taxon>Sphingobacteriales</taxon>
        <taxon>Sphingobacteriaceae</taxon>
        <taxon>Pedobacter</taxon>
    </lineage>
</organism>
<protein>
    <submittedName>
        <fullName evidence="2">DUF5712 family protein</fullName>
    </submittedName>
</protein>
<dbReference type="AlphaFoldDB" id="A0AAJ5WBP6"/>
<accession>A0AAJ5WBP6</accession>